<gene>
    <name evidence="1" type="ORF">B5F75_04305</name>
</gene>
<keyword evidence="2" id="KW-1185">Reference proteome</keyword>
<name>A0A1Y4DB51_9BACT</name>
<reference evidence="2" key="1">
    <citation type="submission" date="2017-04" db="EMBL/GenBank/DDBJ databases">
        <title>Function of individual gut microbiota members based on whole genome sequencing of pure cultures obtained from chicken caecum.</title>
        <authorList>
            <person name="Medvecky M."/>
            <person name="Cejkova D."/>
            <person name="Polansky O."/>
            <person name="Karasova D."/>
            <person name="Kubasova T."/>
            <person name="Cizek A."/>
            <person name="Rychlik I."/>
        </authorList>
    </citation>
    <scope>NUCLEOTIDE SEQUENCE [LARGE SCALE GENOMIC DNA]</scope>
    <source>
        <strain evidence="2">An273</strain>
    </source>
</reference>
<dbReference type="AlphaFoldDB" id="A0A1Y4DB51"/>
<organism evidence="1 2">
    <name type="scientific">Candidatus Avelusimicrobium gallicola</name>
    <dbReference type="NCBI Taxonomy" id="2562704"/>
    <lineage>
        <taxon>Bacteria</taxon>
        <taxon>Pseudomonadati</taxon>
        <taxon>Elusimicrobiota</taxon>
        <taxon>Elusimicrobia</taxon>
        <taxon>Elusimicrobiales</taxon>
        <taxon>Elusimicrobiaceae</taxon>
        <taxon>Candidatus Avelusimicrobium</taxon>
    </lineage>
</organism>
<dbReference type="Proteomes" id="UP000196368">
    <property type="component" value="Unassembled WGS sequence"/>
</dbReference>
<sequence>MSDKANKRSGMLGTIYNMLPGIDDDYAAKLVYTLEDKKTLPQLQQDIANIAAQLSSDSPMTDTIVAKILLDEITIPAALRQLRIYNNSTSISELCAALEIPAKDTAKLLEVYSSFSSRKYFDEEFASALKDVQDSDMEDAKKALHAVDVLLKQADALLHNSPKTAKQNKKDIFKTADKYHLSVKITAELELLYTQPASIAFQPEFEKLFKSLIAQNPDKHLCASLTAHAMLCQITPKDAQDIALLSKLLNGRILEEDLLIIACRYLKVKAPADIAATFEAVLKKLPHVSSPEENLGLAVRVLLDGTAESFEKASQKASVLREREVLRKALSKKELYSGYEYDLAEHFGGKKTFVQIEREMTDLLNSLPFCSDPKDNKELACKVLLGSLSQEEAAKQAQYLRDLKAQTLTQGLAPELMKSYLGTKPAEELIKFFEESLAPYTFWKSDREKHIFALRTLVGELNGTYNRRISQFVLEMLENGSSLDVMTDMLENIQKKKTSQEELEKLLERYKQARAASKA</sequence>
<accession>A0A1Y4DB51</accession>
<evidence type="ECO:0000313" key="2">
    <source>
        <dbReference type="Proteomes" id="UP000196368"/>
    </source>
</evidence>
<comment type="caution">
    <text evidence="1">The sequence shown here is derived from an EMBL/GenBank/DDBJ whole genome shotgun (WGS) entry which is preliminary data.</text>
</comment>
<dbReference type="RefSeq" id="WP_087288309.1">
    <property type="nucleotide sequence ID" value="NZ_NFJD01000003.1"/>
</dbReference>
<evidence type="ECO:0000313" key="1">
    <source>
        <dbReference type="EMBL" id="OUO56423.1"/>
    </source>
</evidence>
<dbReference type="OrthoDB" id="9825782at2"/>
<dbReference type="EMBL" id="NFJD01000003">
    <property type="protein sequence ID" value="OUO56423.1"/>
    <property type="molecule type" value="Genomic_DNA"/>
</dbReference>
<protein>
    <submittedName>
        <fullName evidence="1">Uncharacterized protein</fullName>
    </submittedName>
</protein>
<proteinExistence type="predicted"/>